<dbReference type="GO" id="GO:0006508">
    <property type="term" value="P:proteolysis"/>
    <property type="evidence" value="ECO:0007669"/>
    <property type="project" value="InterPro"/>
</dbReference>
<dbReference type="PANTHER" id="PTHR22946">
    <property type="entry name" value="DIENELACTONE HYDROLASE DOMAIN-CONTAINING PROTEIN-RELATED"/>
    <property type="match status" value="1"/>
</dbReference>
<name>A0A5R9EG79_9LACT</name>
<dbReference type="InterPro" id="IPR029058">
    <property type="entry name" value="AB_hydrolase_fold"/>
</dbReference>
<keyword evidence="1" id="KW-0378">Hydrolase</keyword>
<organism evidence="3 4">
    <name type="scientific">Ruoffia tabacinasalis</name>
    <dbReference type="NCBI Taxonomy" id="87458"/>
    <lineage>
        <taxon>Bacteria</taxon>
        <taxon>Bacillati</taxon>
        <taxon>Bacillota</taxon>
        <taxon>Bacilli</taxon>
        <taxon>Lactobacillales</taxon>
        <taxon>Aerococcaceae</taxon>
        <taxon>Ruoffia</taxon>
    </lineage>
</organism>
<dbReference type="GO" id="GO:0008236">
    <property type="term" value="F:serine-type peptidase activity"/>
    <property type="evidence" value="ECO:0007669"/>
    <property type="project" value="InterPro"/>
</dbReference>
<dbReference type="SUPFAM" id="SSF53474">
    <property type="entry name" value="alpha/beta-Hydrolases"/>
    <property type="match status" value="1"/>
</dbReference>
<protein>
    <submittedName>
        <fullName evidence="3">Esterase</fullName>
    </submittedName>
</protein>
<evidence type="ECO:0000259" key="2">
    <source>
        <dbReference type="Pfam" id="PF00326"/>
    </source>
</evidence>
<evidence type="ECO:0000313" key="3">
    <source>
        <dbReference type="EMBL" id="TLQ49414.1"/>
    </source>
</evidence>
<reference evidence="3 4" key="1">
    <citation type="submission" date="2019-05" db="EMBL/GenBank/DDBJ databases">
        <title>The metagenome of a microbial culture collection derived from dairy environment covers the genomic content of the human microbiome.</title>
        <authorList>
            <person name="Roder T."/>
            <person name="Wuthrich D."/>
            <person name="Sattari Z."/>
            <person name="Von Ah U."/>
            <person name="Bar C."/>
            <person name="Ronchi F."/>
            <person name="Macpherson A.J."/>
            <person name="Ganal-Vonarburg S.C."/>
            <person name="Bruggmann R."/>
            <person name="Vergeres G."/>
        </authorList>
    </citation>
    <scope>NUCLEOTIDE SEQUENCE [LARGE SCALE GENOMIC DNA]</scope>
    <source>
        <strain evidence="3 4">FAM 24227</strain>
    </source>
</reference>
<dbReference type="RefSeq" id="WP_138403336.1">
    <property type="nucleotide sequence ID" value="NZ_VBSP01000001.1"/>
</dbReference>
<dbReference type="PANTHER" id="PTHR22946:SF9">
    <property type="entry name" value="POLYKETIDE TRANSFERASE AF380"/>
    <property type="match status" value="1"/>
</dbReference>
<dbReference type="Pfam" id="PF00326">
    <property type="entry name" value="Peptidase_S9"/>
    <property type="match status" value="1"/>
</dbReference>
<dbReference type="Gene3D" id="3.40.50.1820">
    <property type="entry name" value="alpha/beta hydrolase"/>
    <property type="match status" value="1"/>
</dbReference>
<feature type="domain" description="Peptidase S9 prolyl oligopeptidase catalytic" evidence="2">
    <location>
        <begin position="96"/>
        <end position="229"/>
    </location>
</feature>
<dbReference type="InterPro" id="IPR050261">
    <property type="entry name" value="FrsA_esterase"/>
</dbReference>
<evidence type="ECO:0000256" key="1">
    <source>
        <dbReference type="ARBA" id="ARBA00022801"/>
    </source>
</evidence>
<comment type="caution">
    <text evidence="3">The sequence shown here is derived from an EMBL/GenBank/DDBJ whole genome shotgun (WGS) entry which is preliminary data.</text>
</comment>
<evidence type="ECO:0000313" key="4">
    <source>
        <dbReference type="Proteomes" id="UP000306420"/>
    </source>
</evidence>
<dbReference type="AlphaFoldDB" id="A0A5R9EG79"/>
<dbReference type="GO" id="GO:0052689">
    <property type="term" value="F:carboxylic ester hydrolase activity"/>
    <property type="evidence" value="ECO:0007669"/>
    <property type="project" value="UniProtKB-ARBA"/>
</dbReference>
<sequence>MKIIVRKRMIGTIPVFEVVEDTDQNKPLPIIVYYHGWQINKTLVITQGRKLAAKGFRVVLPDAENHGERIQTVSTIPSLTFFNSIHTNLFEFGYIIDYFKKRHLTTNFIGVGGLSMGGMTTCALMTHNPEINAAACIMGTPALTDYRNMIHRHATSRNIYLPQDYFYLTSWIPKYDLSRQPELLGDRPFFIWHGDEDEKVPFSQTKAFVEENPELNMEVIFEHTGHLVQTQTMDRISDFFERSHNDYLEGLHK</sequence>
<dbReference type="Proteomes" id="UP000306420">
    <property type="component" value="Unassembled WGS sequence"/>
</dbReference>
<proteinExistence type="predicted"/>
<accession>A0A5R9EG79</accession>
<dbReference type="InterPro" id="IPR001375">
    <property type="entry name" value="Peptidase_S9_cat"/>
</dbReference>
<gene>
    <name evidence="3" type="ORF">FEZ33_00030</name>
</gene>
<dbReference type="EMBL" id="VBSP01000001">
    <property type="protein sequence ID" value="TLQ49414.1"/>
    <property type="molecule type" value="Genomic_DNA"/>
</dbReference>
<dbReference type="OrthoDB" id="31158at2"/>